<dbReference type="EMBL" id="KQ461108">
    <property type="protein sequence ID" value="KPJ09134.1"/>
    <property type="molecule type" value="Genomic_DNA"/>
</dbReference>
<keyword evidence="1" id="KW-0812">Transmembrane</keyword>
<keyword evidence="1" id="KW-0472">Membrane</keyword>
<dbReference type="InParanoid" id="A0A194QUZ0"/>
<dbReference type="AlphaFoldDB" id="A0A194QUZ0"/>
<evidence type="ECO:0000313" key="3">
    <source>
        <dbReference type="Proteomes" id="UP000053240"/>
    </source>
</evidence>
<accession>A0A194QUZ0</accession>
<evidence type="ECO:0000313" key="2">
    <source>
        <dbReference type="EMBL" id="KPJ09134.1"/>
    </source>
</evidence>
<keyword evidence="1" id="KW-1133">Transmembrane helix</keyword>
<evidence type="ECO:0000256" key="1">
    <source>
        <dbReference type="SAM" id="Phobius"/>
    </source>
</evidence>
<feature type="transmembrane region" description="Helical" evidence="1">
    <location>
        <begin position="33"/>
        <end position="56"/>
    </location>
</feature>
<organism evidence="2 3">
    <name type="scientific">Papilio machaon</name>
    <name type="common">Old World swallowtail butterfly</name>
    <dbReference type="NCBI Taxonomy" id="76193"/>
    <lineage>
        <taxon>Eukaryota</taxon>
        <taxon>Metazoa</taxon>
        <taxon>Ecdysozoa</taxon>
        <taxon>Arthropoda</taxon>
        <taxon>Hexapoda</taxon>
        <taxon>Insecta</taxon>
        <taxon>Pterygota</taxon>
        <taxon>Neoptera</taxon>
        <taxon>Endopterygota</taxon>
        <taxon>Lepidoptera</taxon>
        <taxon>Glossata</taxon>
        <taxon>Ditrysia</taxon>
        <taxon>Papilionoidea</taxon>
        <taxon>Papilionidae</taxon>
        <taxon>Papilioninae</taxon>
        <taxon>Papilio</taxon>
    </lineage>
</organism>
<dbReference type="OrthoDB" id="8168818at2759"/>
<protein>
    <submittedName>
        <fullName evidence="2">Uncharacterized protein</fullName>
    </submittedName>
</protein>
<sequence>MSAYESRGYFTENGTYKDLNPLTTRIIGDFTPFYITIAICTILLTFMIILNIICCCSKYSDYWLDRHTGNRWIVSIWSATPHRQPPLDFTEIEVHGQPFQFASYPTKDYQEVHKSESVVPSISQQPLTYLDLHERESDI</sequence>
<gene>
    <name evidence="2" type="ORF">RR48_15275</name>
</gene>
<proteinExistence type="predicted"/>
<keyword evidence="3" id="KW-1185">Reference proteome</keyword>
<name>A0A194QUZ0_PAPMA</name>
<reference evidence="2 3" key="1">
    <citation type="journal article" date="2015" name="Nat. Commun.">
        <title>Outbred genome sequencing and CRISPR/Cas9 gene editing in butterflies.</title>
        <authorList>
            <person name="Li X."/>
            <person name="Fan D."/>
            <person name="Zhang W."/>
            <person name="Liu G."/>
            <person name="Zhang L."/>
            <person name="Zhao L."/>
            <person name="Fang X."/>
            <person name="Chen L."/>
            <person name="Dong Y."/>
            <person name="Chen Y."/>
            <person name="Ding Y."/>
            <person name="Zhao R."/>
            <person name="Feng M."/>
            <person name="Zhu Y."/>
            <person name="Feng Y."/>
            <person name="Jiang X."/>
            <person name="Zhu D."/>
            <person name="Xiang H."/>
            <person name="Feng X."/>
            <person name="Li S."/>
            <person name="Wang J."/>
            <person name="Zhang G."/>
            <person name="Kronforst M.R."/>
            <person name="Wang W."/>
        </authorList>
    </citation>
    <scope>NUCLEOTIDE SEQUENCE [LARGE SCALE GENOMIC DNA]</scope>
    <source>
        <strain evidence="2">Ya'a_city_454_Pm</strain>
        <tissue evidence="2">Whole body</tissue>
    </source>
</reference>
<dbReference type="Proteomes" id="UP000053240">
    <property type="component" value="Unassembled WGS sequence"/>
</dbReference>